<comment type="similarity">
    <text evidence="6 7">Belongs to the class I-like SAM-binding methyltransferase superfamily. C5-methyltransferase family.</text>
</comment>
<evidence type="ECO:0000256" key="6">
    <source>
        <dbReference type="PROSITE-ProRule" id="PRU01016"/>
    </source>
</evidence>
<proteinExistence type="inferred from homology"/>
<evidence type="ECO:0000313" key="8">
    <source>
        <dbReference type="EMBL" id="MCC5600700.1"/>
    </source>
</evidence>
<keyword evidence="9" id="KW-1185">Reference proteome</keyword>
<dbReference type="PROSITE" id="PS51679">
    <property type="entry name" value="SAM_MT_C5"/>
    <property type="match status" value="1"/>
</dbReference>
<dbReference type="InterPro" id="IPR031303">
    <property type="entry name" value="C5_meth_CS"/>
</dbReference>
<dbReference type="SUPFAM" id="SSF53335">
    <property type="entry name" value="S-adenosyl-L-methionine-dependent methyltransferases"/>
    <property type="match status" value="1"/>
</dbReference>
<dbReference type="Pfam" id="PF00145">
    <property type="entry name" value="DNA_methylase"/>
    <property type="match status" value="1"/>
</dbReference>
<dbReference type="PRINTS" id="PR00105">
    <property type="entry name" value="C5METTRFRASE"/>
</dbReference>
<dbReference type="NCBIfam" id="TIGR00675">
    <property type="entry name" value="dcm"/>
    <property type="match status" value="1"/>
</dbReference>
<keyword evidence="4 6" id="KW-0949">S-adenosyl-L-methionine</keyword>
<dbReference type="GO" id="GO:0032259">
    <property type="term" value="P:methylation"/>
    <property type="evidence" value="ECO:0007669"/>
    <property type="project" value="UniProtKB-KW"/>
</dbReference>
<dbReference type="Proteomes" id="UP001199525">
    <property type="component" value="Unassembled WGS sequence"/>
</dbReference>
<evidence type="ECO:0000256" key="5">
    <source>
        <dbReference type="ARBA" id="ARBA00022747"/>
    </source>
</evidence>
<dbReference type="Gene3D" id="3.90.120.10">
    <property type="entry name" value="DNA Methylase, subunit A, domain 2"/>
    <property type="match status" value="1"/>
</dbReference>
<dbReference type="InterPro" id="IPR029063">
    <property type="entry name" value="SAM-dependent_MTases_sf"/>
</dbReference>
<evidence type="ECO:0000256" key="4">
    <source>
        <dbReference type="ARBA" id="ARBA00022691"/>
    </source>
</evidence>
<dbReference type="EMBL" id="JAIVFQ010000020">
    <property type="protein sequence ID" value="MCC5600700.1"/>
    <property type="molecule type" value="Genomic_DNA"/>
</dbReference>
<dbReference type="InterPro" id="IPR050390">
    <property type="entry name" value="C5-Methyltransferase"/>
</dbReference>
<dbReference type="PANTHER" id="PTHR10629">
    <property type="entry name" value="CYTOSINE-SPECIFIC METHYLTRANSFERASE"/>
    <property type="match status" value="1"/>
</dbReference>
<dbReference type="GO" id="GO:0008168">
    <property type="term" value="F:methyltransferase activity"/>
    <property type="evidence" value="ECO:0007669"/>
    <property type="project" value="UniProtKB-KW"/>
</dbReference>
<keyword evidence="2 6" id="KW-0489">Methyltransferase</keyword>
<organism evidence="8 9">
    <name type="scientific">Nostoc favosum CHAB5714</name>
    <dbReference type="NCBI Taxonomy" id="2780399"/>
    <lineage>
        <taxon>Bacteria</taxon>
        <taxon>Bacillati</taxon>
        <taxon>Cyanobacteriota</taxon>
        <taxon>Cyanophyceae</taxon>
        <taxon>Nostocales</taxon>
        <taxon>Nostocaceae</taxon>
        <taxon>Nostoc</taxon>
        <taxon>Nostoc favosum</taxon>
    </lineage>
</organism>
<name>A0ABS8I914_9NOSO</name>
<dbReference type="RefSeq" id="WP_229485760.1">
    <property type="nucleotide sequence ID" value="NZ_JAIVFQ010000020.1"/>
</dbReference>
<dbReference type="PANTHER" id="PTHR10629:SF52">
    <property type="entry name" value="DNA (CYTOSINE-5)-METHYLTRANSFERASE 1"/>
    <property type="match status" value="1"/>
</dbReference>
<protein>
    <recommendedName>
        <fullName evidence="1">DNA (cytosine-5-)-methyltransferase</fullName>
        <ecNumber evidence="1">2.1.1.37</ecNumber>
    </recommendedName>
</protein>
<comment type="caution">
    <text evidence="8">The sequence shown here is derived from an EMBL/GenBank/DDBJ whole genome shotgun (WGS) entry which is preliminary data.</text>
</comment>
<gene>
    <name evidence="8" type="ORF">LC586_16065</name>
</gene>
<dbReference type="InterPro" id="IPR001525">
    <property type="entry name" value="C5_MeTfrase"/>
</dbReference>
<evidence type="ECO:0000256" key="3">
    <source>
        <dbReference type="ARBA" id="ARBA00022679"/>
    </source>
</evidence>
<reference evidence="8 9" key="1">
    <citation type="journal article" date="2021" name="Microorganisms">
        <title>Genome Evolution of Filamentous Cyanobacterium Nostoc Species: From Facultative Symbiosis to Free Living.</title>
        <authorList>
            <person name="Huo D."/>
            <person name="Li H."/>
            <person name="Cai F."/>
            <person name="Guo X."/>
            <person name="Qiao Z."/>
            <person name="Wang W."/>
            <person name="Yu G."/>
            <person name="Li R."/>
        </authorList>
    </citation>
    <scope>NUCLEOTIDE SEQUENCE [LARGE SCALE GENOMIC DNA]</scope>
    <source>
        <strain evidence="8 9">CHAB 5714</strain>
    </source>
</reference>
<dbReference type="EC" id="2.1.1.37" evidence="1"/>
<feature type="active site" evidence="6">
    <location>
        <position position="92"/>
    </location>
</feature>
<sequence length="452" mass="50591">MNSTAANKKIAVSLFSGVGGFDLGFKAAGFEIAIAIDNNPIALATYQHNFPHATVLCKDIREVTGEEIRAHIQAKYINWDGEIHAVFGGPPCQGFSVAGLQNVEDERNSLVGEFVRLVLELNPLAAIMENVPGIENQKFGCITANLQAVLEEHYFLSKWNLNASDYGVPQARKRVFFVASKFGEIIPPEHQPQHTVRDAIADLSPVPLLPKQNTQEWHPDWVKGEYAKYLEKIFPNIGIVNNIGTGFAATTHTPEVIQQFINTPPGAREAKSKSKKLQWDGFCVTLRAGSGNRTALRPLHPEQPRVISVREAARLHSYPDWFNFSEAILHAQREIGNSVPPLLAYAVGMQVREHLECNTSYQINCQNWQNCLFLPISWNFKNIFVFVNEMLSLSGLSKISKERSPPHLATRKQNLLLVCRSDEIINDYFNRELCASLWARRPPNKGTQTGIN</sequence>
<evidence type="ECO:0000256" key="7">
    <source>
        <dbReference type="RuleBase" id="RU000416"/>
    </source>
</evidence>
<evidence type="ECO:0000256" key="2">
    <source>
        <dbReference type="ARBA" id="ARBA00022603"/>
    </source>
</evidence>
<dbReference type="Gene3D" id="3.40.50.150">
    <property type="entry name" value="Vaccinia Virus protein VP39"/>
    <property type="match status" value="1"/>
</dbReference>
<evidence type="ECO:0000256" key="1">
    <source>
        <dbReference type="ARBA" id="ARBA00011975"/>
    </source>
</evidence>
<keyword evidence="5" id="KW-0680">Restriction system</keyword>
<keyword evidence="3 6" id="KW-0808">Transferase</keyword>
<accession>A0ABS8I914</accession>
<evidence type="ECO:0000313" key="9">
    <source>
        <dbReference type="Proteomes" id="UP001199525"/>
    </source>
</evidence>
<dbReference type="PROSITE" id="PS00095">
    <property type="entry name" value="C5_MTASE_2"/>
    <property type="match status" value="1"/>
</dbReference>